<dbReference type="InterPro" id="IPR000792">
    <property type="entry name" value="Tscrpt_reg_LuxR_C"/>
</dbReference>
<dbReference type="PANTHER" id="PTHR44688:SF16">
    <property type="entry name" value="DNA-BINDING TRANSCRIPTIONAL ACTIVATOR DEVR_DOSR"/>
    <property type="match status" value="1"/>
</dbReference>
<dbReference type="Gene3D" id="3.30.450.40">
    <property type="match status" value="2"/>
</dbReference>
<dbReference type="CDD" id="cd06170">
    <property type="entry name" value="LuxR_C_like"/>
    <property type="match status" value="1"/>
</dbReference>
<proteinExistence type="predicted"/>
<dbReference type="SMART" id="SM00421">
    <property type="entry name" value="HTH_LUXR"/>
    <property type="match status" value="1"/>
</dbReference>
<evidence type="ECO:0000256" key="3">
    <source>
        <dbReference type="ARBA" id="ARBA00023163"/>
    </source>
</evidence>
<dbReference type="SUPFAM" id="SSF55781">
    <property type="entry name" value="GAF domain-like"/>
    <property type="match status" value="2"/>
</dbReference>
<evidence type="ECO:0000313" key="5">
    <source>
        <dbReference type="EMBL" id="MFC4401666.1"/>
    </source>
</evidence>
<evidence type="ECO:0000256" key="2">
    <source>
        <dbReference type="ARBA" id="ARBA00023125"/>
    </source>
</evidence>
<comment type="caution">
    <text evidence="5">The sequence shown here is derived from an EMBL/GenBank/DDBJ whole genome shotgun (WGS) entry which is preliminary data.</text>
</comment>
<evidence type="ECO:0000313" key="6">
    <source>
        <dbReference type="Proteomes" id="UP001595882"/>
    </source>
</evidence>
<gene>
    <name evidence="5" type="ORF">ACFOY7_00950</name>
</gene>
<evidence type="ECO:0000259" key="4">
    <source>
        <dbReference type="PROSITE" id="PS50043"/>
    </source>
</evidence>
<dbReference type="Proteomes" id="UP001595882">
    <property type="component" value="Unassembled WGS sequence"/>
</dbReference>
<name>A0ABV8WTL1_9BACI</name>
<dbReference type="InterPro" id="IPR016032">
    <property type="entry name" value="Sig_transdc_resp-reg_C-effctor"/>
</dbReference>
<keyword evidence="3" id="KW-0804">Transcription</keyword>
<dbReference type="SUPFAM" id="SSF46894">
    <property type="entry name" value="C-terminal effector domain of the bipartite response regulators"/>
    <property type="match status" value="1"/>
</dbReference>
<evidence type="ECO:0000256" key="1">
    <source>
        <dbReference type="ARBA" id="ARBA00023015"/>
    </source>
</evidence>
<accession>A0ABV8WTL1</accession>
<feature type="domain" description="HTH luxR-type" evidence="4">
    <location>
        <begin position="638"/>
        <end position="703"/>
    </location>
</feature>
<sequence length="708" mass="81065">MGKSLNHIQSIQDAYSKLINLVIVITDQEGETITEYSGRDKLVDYLLEHEDIVKRRKELIDEFKSISTPIIYDFEPGIKGILAPIVIPGDKKYFVWTSCIVDRDAKTFIHQYYEKAPNYEEVFQPIIEELVEVTSEEKQDLLEKIEAMCNFVSQHFTALLTKDNKSRALLFRNILSDFNSKESTLTSILNYIQTNMNEIDFIGIAEKKKTDYFSITNFIGAAEFSLLDKEFYTGEGLLGKVVATGEGKIWEEVSSDPRVAFFVLNQINPKSVFAFPIFRESEIIGILFGGSKVFEKFTGDFQLIGEMLSNIVSIKLRQKQLEEKVNQYSLQLTTFDEILQLMTNMNDVKRILFVLIDISINLMNTPFSCVIIKPARDSKQATVVSRGMNDYQINRLGRNIAARYFSTKDVSISNESTIVEDEEIGGEILLLPIKFREEIMGCLAIGVKEKKRLEETELFLSHLAMAAGVLIANQSSNNAADMIIKALALSTSQFNQSMDQRFREEELLIKGFYKDESDQEIKNIIAASSLKEIDDQILNEVLPDHPVTFLVKEFKQIKKWFNKGEKEASEYSKHSQFLFLIWLFIHSKKDLRKIESLTMIDASLIKDFINFITIEEVVEVTIDLSSKTNNMTENRVEAIQHHNQISKREKEVLELVIQGFSNKEIASKLFISDHTVKNHLTHIFQKLNVTDRAQAIAKVYQLSTPPNN</sequence>
<dbReference type="InterPro" id="IPR018771">
    <property type="entry name" value="PocR_dom"/>
</dbReference>
<dbReference type="InterPro" id="IPR029016">
    <property type="entry name" value="GAF-like_dom_sf"/>
</dbReference>
<dbReference type="PROSITE" id="PS00622">
    <property type="entry name" value="HTH_LUXR_1"/>
    <property type="match status" value="1"/>
</dbReference>
<keyword evidence="6" id="KW-1185">Reference proteome</keyword>
<dbReference type="RefSeq" id="WP_390248465.1">
    <property type="nucleotide sequence ID" value="NZ_JBHSDT010000001.1"/>
</dbReference>
<dbReference type="PROSITE" id="PS50043">
    <property type="entry name" value="HTH_LUXR_2"/>
    <property type="match status" value="1"/>
</dbReference>
<dbReference type="Gene3D" id="1.10.10.10">
    <property type="entry name" value="Winged helix-like DNA-binding domain superfamily/Winged helix DNA-binding domain"/>
    <property type="match status" value="1"/>
</dbReference>
<protein>
    <submittedName>
        <fullName evidence="5">LuxR C-terminal-related transcriptional regulator</fullName>
    </submittedName>
</protein>
<dbReference type="EMBL" id="JBHSDT010000001">
    <property type="protein sequence ID" value="MFC4401666.1"/>
    <property type="molecule type" value="Genomic_DNA"/>
</dbReference>
<dbReference type="Pfam" id="PF10114">
    <property type="entry name" value="PocR"/>
    <property type="match status" value="1"/>
</dbReference>
<dbReference type="Pfam" id="PF00196">
    <property type="entry name" value="GerE"/>
    <property type="match status" value="1"/>
</dbReference>
<reference evidence="6" key="1">
    <citation type="journal article" date="2019" name="Int. J. Syst. Evol. Microbiol.">
        <title>The Global Catalogue of Microorganisms (GCM) 10K type strain sequencing project: providing services to taxonomists for standard genome sequencing and annotation.</title>
        <authorList>
            <consortium name="The Broad Institute Genomics Platform"/>
            <consortium name="The Broad Institute Genome Sequencing Center for Infectious Disease"/>
            <person name="Wu L."/>
            <person name="Ma J."/>
        </authorList>
    </citation>
    <scope>NUCLEOTIDE SEQUENCE [LARGE SCALE GENOMIC DNA]</scope>
    <source>
        <strain evidence="6">CCUG 37865</strain>
    </source>
</reference>
<dbReference type="PRINTS" id="PR00038">
    <property type="entry name" value="HTHLUXR"/>
</dbReference>
<dbReference type="InterPro" id="IPR036388">
    <property type="entry name" value="WH-like_DNA-bd_sf"/>
</dbReference>
<organism evidence="5 6">
    <name type="scientific">Gracilibacillus xinjiangensis</name>
    <dbReference type="NCBI Taxonomy" id="1193282"/>
    <lineage>
        <taxon>Bacteria</taxon>
        <taxon>Bacillati</taxon>
        <taxon>Bacillota</taxon>
        <taxon>Bacilli</taxon>
        <taxon>Bacillales</taxon>
        <taxon>Bacillaceae</taxon>
        <taxon>Gracilibacillus</taxon>
    </lineage>
</organism>
<keyword evidence="1" id="KW-0805">Transcription regulation</keyword>
<keyword evidence="2" id="KW-0238">DNA-binding</keyword>
<dbReference type="PANTHER" id="PTHR44688">
    <property type="entry name" value="DNA-BINDING TRANSCRIPTIONAL ACTIVATOR DEVR_DOSR"/>
    <property type="match status" value="1"/>
</dbReference>